<dbReference type="EMBL" id="JAIOUQ010000004">
    <property type="protein sequence ID" value="MBZ2165401.1"/>
    <property type="molecule type" value="Genomic_DNA"/>
</dbReference>
<dbReference type="Proteomes" id="UP000825933">
    <property type="component" value="Unassembled WGS sequence"/>
</dbReference>
<protein>
    <submittedName>
        <fullName evidence="2">Uncharacterized protein</fullName>
    </submittedName>
</protein>
<keyword evidence="1" id="KW-0472">Membrane</keyword>
<comment type="caution">
    <text evidence="2">The sequence shown here is derived from an EMBL/GenBank/DDBJ whole genome shotgun (WGS) entry which is preliminary data.</text>
</comment>
<evidence type="ECO:0000256" key="1">
    <source>
        <dbReference type="SAM" id="Phobius"/>
    </source>
</evidence>
<reference evidence="3" key="1">
    <citation type="journal article" date="2022" name="Microbiol. Resour. Announc.">
        <title>Draft Genome Sequence of a Methanogenic Archaeon from West Spitsbergen Permafrost.</title>
        <authorList>
            <person name="Trubitsyn V."/>
            <person name="Rivkina E."/>
            <person name="Shcherbakova V."/>
        </authorList>
    </citation>
    <scope>NUCLEOTIDE SEQUENCE [LARGE SCALE GENOMIC DNA]</scope>
    <source>
        <strain evidence="3">VT</strain>
    </source>
</reference>
<accession>A0A8T5V0M6</accession>
<keyword evidence="1" id="KW-1133">Transmembrane helix</keyword>
<feature type="transmembrane region" description="Helical" evidence="1">
    <location>
        <begin position="54"/>
        <end position="72"/>
    </location>
</feature>
<dbReference type="RefSeq" id="WP_223791030.1">
    <property type="nucleotide sequence ID" value="NZ_JAIOUQ010000004.1"/>
</dbReference>
<sequence>MKENIEVNKPEDIRRNNPKKRNINIWGIYISLIFIILGAVWYGVNVGLIPLTFIQQQAGPIIIILIGLLILLKSLKR</sequence>
<proteinExistence type="predicted"/>
<evidence type="ECO:0000313" key="2">
    <source>
        <dbReference type="EMBL" id="MBZ2165401.1"/>
    </source>
</evidence>
<name>A0A8T5V0M6_9EURY</name>
<keyword evidence="3" id="KW-1185">Reference proteome</keyword>
<organism evidence="2 3">
    <name type="scientific">Methanobacterium spitsbergense</name>
    <dbReference type="NCBI Taxonomy" id="2874285"/>
    <lineage>
        <taxon>Archaea</taxon>
        <taxon>Methanobacteriati</taxon>
        <taxon>Methanobacteriota</taxon>
        <taxon>Methanomada group</taxon>
        <taxon>Methanobacteria</taxon>
        <taxon>Methanobacteriales</taxon>
        <taxon>Methanobacteriaceae</taxon>
        <taxon>Methanobacterium</taxon>
    </lineage>
</organism>
<keyword evidence="1" id="KW-0812">Transmembrane</keyword>
<feature type="transmembrane region" description="Helical" evidence="1">
    <location>
        <begin position="23"/>
        <end position="42"/>
    </location>
</feature>
<dbReference type="AlphaFoldDB" id="A0A8T5V0M6"/>
<evidence type="ECO:0000313" key="3">
    <source>
        <dbReference type="Proteomes" id="UP000825933"/>
    </source>
</evidence>
<gene>
    <name evidence="2" type="ORF">K8N75_05035</name>
</gene>